<evidence type="ECO:0000313" key="3">
    <source>
        <dbReference type="Proteomes" id="UP000078419"/>
    </source>
</evidence>
<accession>A0AA45ZIC3</accession>
<comment type="caution">
    <text evidence="2">The sequence shown here is derived from an EMBL/GenBank/DDBJ whole genome shotgun (WGS) entry which is preliminary data.</text>
</comment>
<dbReference type="AlphaFoldDB" id="A0AA45ZIC3"/>
<evidence type="ECO:0000313" key="2">
    <source>
        <dbReference type="EMBL" id="SBO15133.1"/>
    </source>
</evidence>
<dbReference type="Proteomes" id="UP000078419">
    <property type="component" value="Unassembled WGS sequence"/>
</dbReference>
<name>A0AA45ZIC3_ANAPH</name>
<gene>
    <name evidence="2" type="ORF">ANAPC1_01515</name>
</gene>
<sequence length="155" mass="16556">MPPSRSHTSHPSLGKRPPCHTVTQVLPSFPERTSKELRGSLEVLACWLPTPGASALASCLHQDPTPGLGYPIRWLQDHLPSFLLCSSEPAAYGFTPISPVGMSSPFSRLPIAQGVPADSSSRAPCSAHCGSLKAPWEWPLQSPSLPGLHFSASRL</sequence>
<protein>
    <submittedName>
        <fullName evidence="2">Uncharacterized protein</fullName>
    </submittedName>
</protein>
<proteinExistence type="predicted"/>
<dbReference type="EMBL" id="FLLR01000243">
    <property type="protein sequence ID" value="SBO15133.1"/>
    <property type="molecule type" value="Genomic_DNA"/>
</dbReference>
<evidence type="ECO:0000256" key="1">
    <source>
        <dbReference type="SAM" id="MobiDB-lite"/>
    </source>
</evidence>
<organism evidence="2 3">
    <name type="scientific">Anaplasma phagocytophilum</name>
    <name type="common">Ehrlichia phagocytophila</name>
    <dbReference type="NCBI Taxonomy" id="948"/>
    <lineage>
        <taxon>Bacteria</taxon>
        <taxon>Pseudomonadati</taxon>
        <taxon>Pseudomonadota</taxon>
        <taxon>Alphaproteobacteria</taxon>
        <taxon>Rickettsiales</taxon>
        <taxon>Anaplasmataceae</taxon>
        <taxon>Anaplasma</taxon>
        <taxon>phagocytophilum group</taxon>
    </lineage>
</organism>
<feature type="compositionally biased region" description="Polar residues" evidence="1">
    <location>
        <begin position="1"/>
        <end position="11"/>
    </location>
</feature>
<feature type="region of interest" description="Disordered" evidence="1">
    <location>
        <begin position="1"/>
        <end position="21"/>
    </location>
</feature>
<reference evidence="3" key="1">
    <citation type="submission" date="2016-03" db="EMBL/GenBank/DDBJ databases">
        <authorList>
            <person name="Loux Valentin"/>
        </authorList>
    </citation>
    <scope>NUCLEOTIDE SEQUENCE [LARGE SCALE GENOMIC DNA]</scope>
    <source>
        <strain evidence="3">C1</strain>
    </source>
</reference>